<dbReference type="InterPro" id="IPR016181">
    <property type="entry name" value="Acyl_CoA_acyltransferase"/>
</dbReference>
<proteinExistence type="predicted"/>
<dbReference type="RefSeq" id="WP_245815712.1">
    <property type="nucleotide sequence ID" value="NZ_FQVL01000018.1"/>
</dbReference>
<evidence type="ECO:0000313" key="2">
    <source>
        <dbReference type="EMBL" id="SHF37682.1"/>
    </source>
</evidence>
<accession>A0A1M5B671</accession>
<dbReference type="GO" id="GO:0016747">
    <property type="term" value="F:acyltransferase activity, transferring groups other than amino-acyl groups"/>
    <property type="evidence" value="ECO:0007669"/>
    <property type="project" value="InterPro"/>
</dbReference>
<dbReference type="Gene3D" id="3.40.630.30">
    <property type="match status" value="1"/>
</dbReference>
<dbReference type="STRING" id="112248.SAMN05444392_11840"/>
<evidence type="ECO:0000313" key="3">
    <source>
        <dbReference type="Proteomes" id="UP000184476"/>
    </source>
</evidence>
<organism evidence="2 3">
    <name type="scientific">Seinonella peptonophila</name>
    <dbReference type="NCBI Taxonomy" id="112248"/>
    <lineage>
        <taxon>Bacteria</taxon>
        <taxon>Bacillati</taxon>
        <taxon>Bacillota</taxon>
        <taxon>Bacilli</taxon>
        <taxon>Bacillales</taxon>
        <taxon>Thermoactinomycetaceae</taxon>
        <taxon>Seinonella</taxon>
    </lineage>
</organism>
<reference evidence="2 3" key="1">
    <citation type="submission" date="2016-11" db="EMBL/GenBank/DDBJ databases">
        <authorList>
            <person name="Jaros S."/>
            <person name="Januszkiewicz K."/>
            <person name="Wedrychowicz H."/>
        </authorList>
    </citation>
    <scope>NUCLEOTIDE SEQUENCE [LARGE SCALE GENOMIC DNA]</scope>
    <source>
        <strain evidence="2 3">DSM 44666</strain>
    </source>
</reference>
<dbReference type="InterPro" id="IPR051531">
    <property type="entry name" value="N-acetyltransferase"/>
</dbReference>
<dbReference type="PROSITE" id="PS51186">
    <property type="entry name" value="GNAT"/>
    <property type="match status" value="1"/>
</dbReference>
<dbReference type="Proteomes" id="UP000184476">
    <property type="component" value="Unassembled WGS sequence"/>
</dbReference>
<keyword evidence="2" id="KW-0808">Transferase</keyword>
<evidence type="ECO:0000259" key="1">
    <source>
        <dbReference type="PROSITE" id="PS51186"/>
    </source>
</evidence>
<gene>
    <name evidence="2" type="ORF">SAMN05444392_11840</name>
</gene>
<dbReference type="AlphaFoldDB" id="A0A1M5B671"/>
<dbReference type="Pfam" id="PF13302">
    <property type="entry name" value="Acetyltransf_3"/>
    <property type="match status" value="1"/>
</dbReference>
<dbReference type="PANTHER" id="PTHR43792">
    <property type="entry name" value="GNAT FAMILY, PUTATIVE (AFU_ORTHOLOGUE AFUA_3G00765)-RELATED-RELATED"/>
    <property type="match status" value="1"/>
</dbReference>
<keyword evidence="3" id="KW-1185">Reference proteome</keyword>
<feature type="domain" description="N-acetyltransferase" evidence="1">
    <location>
        <begin position="11"/>
        <end position="170"/>
    </location>
</feature>
<dbReference type="SUPFAM" id="SSF55729">
    <property type="entry name" value="Acyl-CoA N-acyltransferases (Nat)"/>
    <property type="match status" value="1"/>
</dbReference>
<dbReference type="InterPro" id="IPR000182">
    <property type="entry name" value="GNAT_dom"/>
</dbReference>
<dbReference type="EMBL" id="FQVL01000018">
    <property type="protein sequence ID" value="SHF37682.1"/>
    <property type="molecule type" value="Genomic_DNA"/>
</dbReference>
<protein>
    <submittedName>
        <fullName evidence="2">Protein N-acetyltransferase, RimJ/RimL family</fullName>
    </submittedName>
</protein>
<sequence>MLQTHLETERLMLRLFQSTDAKSVQKLAGHEEIARTTLGIPHPYPDGVAEAWIEHVRRAAERGEMFSFALIRKEDHQLIGCVSLRVKSANDGELAYWVGRPYWGQGFATEASKKVVNFGFEVLGLNRVYAKAMTKNPASYKVMSKIGMKYKETLSRHLLKSGVYEDLVLYEMTRPKSMI</sequence>
<name>A0A1M5B671_9BACL</name>